<dbReference type="EMBL" id="ML002356">
    <property type="protein sequence ID" value="RKP38541.1"/>
    <property type="molecule type" value="Genomic_DNA"/>
</dbReference>
<dbReference type="InterPro" id="IPR003736">
    <property type="entry name" value="PAAI_dom"/>
</dbReference>
<proteinExistence type="inferred from homology"/>
<name>A0A4P9ZZJ9_9FUNG</name>
<dbReference type="AlphaFoldDB" id="A0A4P9ZZJ9"/>
<keyword evidence="2" id="KW-0378">Hydrolase</keyword>
<dbReference type="InterPro" id="IPR006683">
    <property type="entry name" value="Thioestr_dom"/>
</dbReference>
<sequence length="156" mass="16881">MLLQHIRSSFQKYLSCGGFDSAIVSQMQITKAVKGHITCSVVLQKENMNFLGSAHGGWVAGVVDIAGSLSVASMGLDRTGVSTDINISYLAGAKEGDTLTIDAYCRKLGRTLAFTEVEIRSSEALMAIGRHTKYVPEKIREQKIPLDELPTDETSS</sequence>
<gene>
    <name evidence="4" type="ORF">BJ085DRAFT_35131</name>
</gene>
<comment type="similarity">
    <text evidence="1">Belongs to the thioesterase PaaI family.</text>
</comment>
<dbReference type="OrthoDB" id="46529at2759"/>
<organism evidence="4 5">
    <name type="scientific">Dimargaris cristalligena</name>
    <dbReference type="NCBI Taxonomy" id="215637"/>
    <lineage>
        <taxon>Eukaryota</taxon>
        <taxon>Fungi</taxon>
        <taxon>Fungi incertae sedis</taxon>
        <taxon>Zoopagomycota</taxon>
        <taxon>Kickxellomycotina</taxon>
        <taxon>Dimargaritomycetes</taxon>
        <taxon>Dimargaritales</taxon>
        <taxon>Dimargaritaceae</taxon>
        <taxon>Dimargaris</taxon>
    </lineage>
</organism>
<dbReference type="Pfam" id="PF03061">
    <property type="entry name" value="4HBT"/>
    <property type="match status" value="1"/>
</dbReference>
<dbReference type="PANTHER" id="PTHR21660">
    <property type="entry name" value="THIOESTERASE SUPERFAMILY MEMBER-RELATED"/>
    <property type="match status" value="1"/>
</dbReference>
<reference evidence="5" key="1">
    <citation type="journal article" date="2018" name="Nat. Microbiol.">
        <title>Leveraging single-cell genomics to expand the fungal tree of life.</title>
        <authorList>
            <person name="Ahrendt S.R."/>
            <person name="Quandt C.A."/>
            <person name="Ciobanu D."/>
            <person name="Clum A."/>
            <person name="Salamov A."/>
            <person name="Andreopoulos B."/>
            <person name="Cheng J.F."/>
            <person name="Woyke T."/>
            <person name="Pelin A."/>
            <person name="Henrissat B."/>
            <person name="Reynolds N.K."/>
            <person name="Benny G.L."/>
            <person name="Smith M.E."/>
            <person name="James T.Y."/>
            <person name="Grigoriev I.V."/>
        </authorList>
    </citation>
    <scope>NUCLEOTIDE SEQUENCE [LARGE SCALE GENOMIC DNA]</scope>
    <source>
        <strain evidence="5">RSA 468</strain>
    </source>
</reference>
<dbReference type="CDD" id="cd03443">
    <property type="entry name" value="PaaI_thioesterase"/>
    <property type="match status" value="1"/>
</dbReference>
<dbReference type="SUPFAM" id="SSF54637">
    <property type="entry name" value="Thioesterase/thiol ester dehydrase-isomerase"/>
    <property type="match status" value="1"/>
</dbReference>
<dbReference type="InterPro" id="IPR039298">
    <property type="entry name" value="ACOT13"/>
</dbReference>
<evidence type="ECO:0000313" key="4">
    <source>
        <dbReference type="EMBL" id="RKP38541.1"/>
    </source>
</evidence>
<dbReference type="GO" id="GO:0047617">
    <property type="term" value="F:fatty acyl-CoA hydrolase activity"/>
    <property type="evidence" value="ECO:0007669"/>
    <property type="project" value="InterPro"/>
</dbReference>
<dbReference type="Gene3D" id="3.10.129.10">
    <property type="entry name" value="Hotdog Thioesterase"/>
    <property type="match status" value="1"/>
</dbReference>
<dbReference type="InterPro" id="IPR029069">
    <property type="entry name" value="HotDog_dom_sf"/>
</dbReference>
<dbReference type="PANTHER" id="PTHR21660:SF1">
    <property type="entry name" value="ACYL-COENZYME A THIOESTERASE 13"/>
    <property type="match status" value="1"/>
</dbReference>
<evidence type="ECO:0000259" key="3">
    <source>
        <dbReference type="Pfam" id="PF03061"/>
    </source>
</evidence>
<dbReference type="Proteomes" id="UP000268162">
    <property type="component" value="Unassembled WGS sequence"/>
</dbReference>
<dbReference type="NCBIfam" id="TIGR00369">
    <property type="entry name" value="unchar_dom_1"/>
    <property type="match status" value="1"/>
</dbReference>
<evidence type="ECO:0000313" key="5">
    <source>
        <dbReference type="Proteomes" id="UP000268162"/>
    </source>
</evidence>
<feature type="domain" description="Thioesterase" evidence="3">
    <location>
        <begin position="52"/>
        <end position="123"/>
    </location>
</feature>
<accession>A0A4P9ZZJ9</accession>
<protein>
    <submittedName>
        <fullName evidence="4">HotDog domain-containing protein</fullName>
    </submittedName>
</protein>
<keyword evidence="5" id="KW-1185">Reference proteome</keyword>
<evidence type="ECO:0000256" key="2">
    <source>
        <dbReference type="ARBA" id="ARBA00022801"/>
    </source>
</evidence>
<dbReference type="STRING" id="215637.A0A4P9ZZJ9"/>
<evidence type="ECO:0000256" key="1">
    <source>
        <dbReference type="ARBA" id="ARBA00008324"/>
    </source>
</evidence>